<dbReference type="Pfam" id="PF01909">
    <property type="entry name" value="NTP_transf_2"/>
    <property type="match status" value="1"/>
</dbReference>
<dbReference type="CDD" id="cd05403">
    <property type="entry name" value="NT_KNTase_like"/>
    <property type="match status" value="1"/>
</dbReference>
<dbReference type="PANTHER" id="PTHR33933:SF3">
    <property type="entry name" value="PROTEIN ADENYLYLTRANSFERASE MJ0604-RELATED"/>
    <property type="match status" value="1"/>
</dbReference>
<evidence type="ECO:0000313" key="3">
    <source>
        <dbReference type="Proteomes" id="UP000245934"/>
    </source>
</evidence>
<evidence type="ECO:0000259" key="1">
    <source>
        <dbReference type="Pfam" id="PF01909"/>
    </source>
</evidence>
<dbReference type="GO" id="GO:0016779">
    <property type="term" value="F:nucleotidyltransferase activity"/>
    <property type="evidence" value="ECO:0007669"/>
    <property type="project" value="InterPro"/>
</dbReference>
<feature type="domain" description="Polymerase nucleotidyl transferase" evidence="1">
    <location>
        <begin position="13"/>
        <end position="76"/>
    </location>
</feature>
<dbReference type="InterPro" id="IPR052548">
    <property type="entry name" value="Type_VII_TA_antitoxin"/>
</dbReference>
<organism evidence="2 3">
    <name type="scientific">Methanospirillum stamsii</name>
    <dbReference type="NCBI Taxonomy" id="1277351"/>
    <lineage>
        <taxon>Archaea</taxon>
        <taxon>Methanobacteriati</taxon>
        <taxon>Methanobacteriota</taxon>
        <taxon>Stenosarchaea group</taxon>
        <taxon>Methanomicrobia</taxon>
        <taxon>Methanomicrobiales</taxon>
        <taxon>Methanospirillaceae</taxon>
        <taxon>Methanospirillum</taxon>
    </lineage>
</organism>
<dbReference type="PANTHER" id="PTHR33933">
    <property type="entry name" value="NUCLEOTIDYLTRANSFERASE"/>
    <property type="match status" value="1"/>
</dbReference>
<dbReference type="InterPro" id="IPR002934">
    <property type="entry name" value="Polymerase_NTP_transf_dom"/>
</dbReference>
<name>A0A2V2NGF2_9EURY</name>
<accession>A0A2V2NGF2</accession>
<protein>
    <submittedName>
        <fullName evidence="2">Nucleotidyltransferase domain-containing protein</fullName>
    </submittedName>
</protein>
<dbReference type="Proteomes" id="UP000245934">
    <property type="component" value="Unassembled WGS sequence"/>
</dbReference>
<dbReference type="Gene3D" id="3.30.460.10">
    <property type="entry name" value="Beta Polymerase, domain 2"/>
    <property type="match status" value="1"/>
</dbReference>
<dbReference type="SUPFAM" id="SSF81301">
    <property type="entry name" value="Nucleotidyltransferase"/>
    <property type="match status" value="1"/>
</dbReference>
<keyword evidence="3" id="KW-1185">Reference proteome</keyword>
<dbReference type="GeneID" id="97609603"/>
<dbReference type="RefSeq" id="WP_109939986.1">
    <property type="nucleotide sequence ID" value="NZ_CP176366.1"/>
</dbReference>
<reference evidence="2 3" key="1">
    <citation type="submission" date="2018-05" db="EMBL/GenBank/DDBJ databases">
        <title>Draft genome of Methanospirillum stamsii Pt1.</title>
        <authorList>
            <person name="Dueholm M.S."/>
            <person name="Nielsen P.H."/>
            <person name="Bakmann L.F."/>
            <person name="Otzen D.E."/>
        </authorList>
    </citation>
    <scope>NUCLEOTIDE SEQUENCE [LARGE SCALE GENOMIC DNA]</scope>
    <source>
        <strain evidence="2 3">Pt1</strain>
    </source>
</reference>
<comment type="caution">
    <text evidence="2">The sequence shown here is derived from an EMBL/GenBank/DDBJ whole genome shotgun (WGS) entry which is preliminary data.</text>
</comment>
<dbReference type="InterPro" id="IPR043519">
    <property type="entry name" value="NT_sf"/>
</dbReference>
<keyword evidence="2" id="KW-0808">Transferase</keyword>
<gene>
    <name evidence="2" type="ORF">DLD82_04890</name>
</gene>
<evidence type="ECO:0000313" key="2">
    <source>
        <dbReference type="EMBL" id="PWR75467.1"/>
    </source>
</evidence>
<proteinExistence type="predicted"/>
<dbReference type="EMBL" id="QGMZ01000010">
    <property type="protein sequence ID" value="PWR75467.1"/>
    <property type="molecule type" value="Genomic_DNA"/>
</dbReference>
<sequence>MSNIPPIELLSKIIRDEFAKQEIVVISVYLFGSRARGTAKPDSDWDFLIITEGKIPHLLQRKIISGIRKIFVFDYDIDADFIVLAKDEIQSANNDKGRISYYALREGLPV</sequence>
<dbReference type="OrthoDB" id="9287at2157"/>
<dbReference type="AlphaFoldDB" id="A0A2V2NGF2"/>